<evidence type="ECO:0000313" key="4">
    <source>
        <dbReference type="EMBL" id="RED75542.1"/>
    </source>
</evidence>
<dbReference type="InterPro" id="IPR013783">
    <property type="entry name" value="Ig-like_fold"/>
</dbReference>
<proteinExistence type="predicted"/>
<accession>A0A3D9JN87</accession>
<evidence type="ECO:0000313" key="5">
    <source>
        <dbReference type="Proteomes" id="UP000256977"/>
    </source>
</evidence>
<comment type="caution">
    <text evidence="4">The sequence shown here is derived from an EMBL/GenBank/DDBJ whole genome shotgun (WGS) entry which is preliminary data.</text>
</comment>
<evidence type="ECO:0000256" key="2">
    <source>
        <dbReference type="SAM" id="SignalP"/>
    </source>
</evidence>
<dbReference type="SUPFAM" id="SSF49299">
    <property type="entry name" value="PKD domain"/>
    <property type="match status" value="1"/>
</dbReference>
<dbReference type="EMBL" id="QRDZ01000015">
    <property type="protein sequence ID" value="RED75542.1"/>
    <property type="molecule type" value="Genomic_DNA"/>
</dbReference>
<dbReference type="Gene3D" id="2.60.40.10">
    <property type="entry name" value="Immunoglobulins"/>
    <property type="match status" value="1"/>
</dbReference>
<feature type="domain" description="PKD/Chitinase" evidence="3">
    <location>
        <begin position="1934"/>
        <end position="2024"/>
    </location>
</feature>
<feature type="compositionally biased region" description="Low complexity" evidence="1">
    <location>
        <begin position="372"/>
        <end position="381"/>
    </location>
</feature>
<name>A0A3D9JN87_9BACL</name>
<sequence length="2161" mass="240545">MKKKWMRPLSLLLSVAVLIGAVTFPAEQSYAAQSKTFQVDFGGSVVNGKSHRSVKEIIGQQVDLNVPGMKVHSWEVQVNGGTPKKEWGKLKNGVLELPKIEGIKQDVMNLNDYNPGHIIYRDSMGKKWRTGNADGRFEYTPETSGCTGTPSACPGLIPATGYNMDKGKTGPIPFTLRDSSGRAVTDKKDVPSPTSYYLSQSDMDDYRKKILKEDVERTSIRISKTKSTPETPGVVIIAAGKGEESGLGYLQVGKLLTIQNSAEGFDYTLMDPSGMTGHAEGRNYHMRVNAYWEAITYEYDVTVKVSYLDPGGLNAALTATATPGAIDKGKTATVTVRADASGSVTSGTKIDSYRFWLSKTPFNPADEGKEGTTGTSTGSASNYSQAFPNTAPGTTFYAKVKIYDSSLGASDYAYAEVKVVESVANACVITGDFEILPSQNLKYRDTFTLKPRNIQVTGGKYLYHEYLFETNGERWVSPKYNSPTIETSFPVSKYPPVLSVGSNSISIRITADCGNSGWQGPKNLELQSPTDNRPPIFSVGFFKESNRTGTIPDHQVVINRPVNLRIIYNNMTNPPEPYDPDGDPITYTFLFGSSSSSWIRSLPDEYGLWEHDEAHYMLKATELGSHSITVIARDSFGAESRRTASIMVIPENPIPVITGPTKVKEMRPLPSPFSGEKSYSPIGRSIAEYIWENKKDVYTTPGIETIRLEVVDSAGLRSEYAASHQLTVVPDDPPIGLLEVPPLGIRPSDFNIFNKSRSPDGDKIVSIEYRYKYDANNDGLFNEPWLPMPGGDLTKVVLRPQKVGKFLLDAKVCEDWGKCAWASDTQPENLRTIDVVNLAPSVSFLMEGENEIPKPPEENGIPVSQILEWDLYDTNTTQKIVNSPFMWQKDGKSLLAGLGRGMETQSRTSGSVGFGGGWDAQSGFSAISDNGLGPNGLSAYRSIAARDGRSQPLLVPVKSSGWSSTTYTTGEDYSSLLPANFVSKIRSNKTNIYFDYNRHIFALNKNKIPSYRKDYVMTCGGSTDMSQCDGYNWEQNIMHFWDGPNPYEFILNLDNLPANRYSVPYFSESDKQRDSSWGTKAQNGDFSGASGSAVNTEKPIFYEITGSRIYVVYLRMTYAYYYRNDEGSRTDFGGNWDLDVHVYDGFTGEFIGSSYEKGERIPSRSGFTGIGYSDILGDDLILTAQTGRVLRYNRQGRNIMDKTIFLPTTVERIERKGRAWNGAIYTEEAADFTCSWSYGANQFKDDEGNKYAYVMNTCSRTVNGSNVIIDPELNPESSAGYYLVQMKPDFTYGIKARLKGTYFANGWPGPYELNLETSAVLAINNVTKQAITRTASAVQGSMGTNYFTQLVDLTTGEVSPWTRGMPTSSPQRFTNPFHIAYTGEYKSGWLSQTVDGVESRPSSWAGFEYYKRAYNPIVTVNAARYMRYGEYMGDGVYLSMWDTDYQMSMAGGGPAASAHIFLDVGTPTATSLYKGFRLGQFVSPDAYENAEYLFSMKMDVPTEDQSLAGFSFRMTNPKYRYALETEGTKLLLSKYVNGTRTVLDSIAYPFQSRTSYSFKIVTQNDKIEVFLDGVPYFEVTDGTYQSGKFGPFSDKSYVTFTGIEQKDLSNPDVEWMASYAIWDEGKATATVRYSNITYTDPEDDPTAQNNLWSITHTPKFLNNQGLSALDGQTLTSPALEFDKVGNYRVTLKAQDDPHPKYLYPDMTFGSYRKWSNEFWQIITVHRRPVAKFTVSVDPHDHTVKWNDQSYDPDRWLSPMNYSTENTGIDYKETRGVLEWRYYYITPDDHLVNQKLVTPQMKGRYRVGMQVKDEYSAWSYWAEQTIDIDTPVLPDEPPIPGFTITPSSHYVNEPFSITSQAWDKEDGPAVNLKHAYYVRNVTDNGMETIRSIDRGTWTTQFNSLGVIEIRQVVTDSKGQSAQAIQRVTVINRKPVADFDWLPKPAYEGDTIALLDRSSDPDGDALSYVWKIIAPDGFSLTGFMKEMTIPAELTNSRTGVYTVTLNVTDKHGAKDAITKQIPVLPLTIAGQVAHTPEWEQNRLLWNAKYPSRSRESHVFWAGEAFVLSATVTDTGSSATKAVSVMAQATPDLAKGLTESPPGSVRWTALLREADTSIRFVDIPDGSYSFVFTVVYSNGVVKTSVVPIEIRGIVDQYVQVHRVQ</sequence>
<evidence type="ECO:0000256" key="1">
    <source>
        <dbReference type="SAM" id="MobiDB-lite"/>
    </source>
</evidence>
<dbReference type="Gene3D" id="2.60.120.560">
    <property type="entry name" value="Exo-inulinase, domain 1"/>
    <property type="match status" value="1"/>
</dbReference>
<feature type="signal peptide" evidence="2">
    <location>
        <begin position="1"/>
        <end position="31"/>
    </location>
</feature>
<dbReference type="Proteomes" id="UP000256977">
    <property type="component" value="Unassembled WGS sequence"/>
</dbReference>
<reference evidence="4 5" key="1">
    <citation type="submission" date="2018-07" db="EMBL/GenBank/DDBJ databases">
        <title>Genomic Encyclopedia of Type Strains, Phase III (KMG-III): the genomes of soil and plant-associated and newly described type strains.</title>
        <authorList>
            <person name="Whitman W."/>
        </authorList>
    </citation>
    <scope>NUCLEOTIDE SEQUENCE [LARGE SCALE GENOMIC DNA]</scope>
    <source>
        <strain evidence="4 5">CECT 7287</strain>
    </source>
</reference>
<gene>
    <name evidence="4" type="ORF">DFP98_115158</name>
</gene>
<feature type="chain" id="PRO_5017671782" description="PKD/Chitinase domain-containing protein" evidence="2">
    <location>
        <begin position="32"/>
        <end position="2161"/>
    </location>
</feature>
<dbReference type="InterPro" id="IPR022409">
    <property type="entry name" value="PKD/Chitinase_dom"/>
</dbReference>
<protein>
    <recommendedName>
        <fullName evidence="3">PKD/Chitinase domain-containing protein</fullName>
    </recommendedName>
</protein>
<evidence type="ECO:0000259" key="3">
    <source>
        <dbReference type="SMART" id="SM00089"/>
    </source>
</evidence>
<organism evidence="4 5">
    <name type="scientific">Cohnella phaseoli</name>
    <dbReference type="NCBI Taxonomy" id="456490"/>
    <lineage>
        <taxon>Bacteria</taxon>
        <taxon>Bacillati</taxon>
        <taxon>Bacillota</taxon>
        <taxon>Bacilli</taxon>
        <taxon>Bacillales</taxon>
        <taxon>Paenibacillaceae</taxon>
        <taxon>Cohnella</taxon>
    </lineage>
</organism>
<feature type="region of interest" description="Disordered" evidence="1">
    <location>
        <begin position="364"/>
        <end position="384"/>
    </location>
</feature>
<dbReference type="SMART" id="SM00089">
    <property type="entry name" value="PKD"/>
    <property type="match status" value="1"/>
</dbReference>
<keyword evidence="2" id="KW-0732">Signal</keyword>
<dbReference type="InterPro" id="IPR035986">
    <property type="entry name" value="PKD_dom_sf"/>
</dbReference>
<keyword evidence="5" id="KW-1185">Reference proteome</keyword>